<evidence type="ECO:0000256" key="16">
    <source>
        <dbReference type="PIRSR" id="PIRSR601019-2"/>
    </source>
</evidence>
<feature type="binding site" evidence="15">
    <location>
        <begin position="43"/>
        <end position="48"/>
    </location>
    <ligand>
        <name>GTP</name>
        <dbReference type="ChEBI" id="CHEBI:37565"/>
    </ligand>
</feature>
<dbReference type="GO" id="GO:0009986">
    <property type="term" value="C:cell surface"/>
    <property type="evidence" value="ECO:0007669"/>
    <property type="project" value="InterPro"/>
</dbReference>
<keyword evidence="10 15" id="KW-0342">GTP-binding</keyword>
<keyword evidence="13" id="KW-0449">Lipoprotein</keyword>
<keyword evidence="12" id="KW-0807">Transducer</keyword>
<evidence type="ECO:0000256" key="15">
    <source>
        <dbReference type="PIRSR" id="PIRSR601019-1"/>
    </source>
</evidence>
<dbReference type="SMART" id="SM00275">
    <property type="entry name" value="G_alpha"/>
    <property type="match status" value="1"/>
</dbReference>
<organism evidence="18 19">
    <name type="scientific">Caenorhabditis briggsae</name>
    <dbReference type="NCBI Taxonomy" id="6238"/>
    <lineage>
        <taxon>Eukaryota</taxon>
        <taxon>Metazoa</taxon>
        <taxon>Ecdysozoa</taxon>
        <taxon>Nematoda</taxon>
        <taxon>Chromadorea</taxon>
        <taxon>Rhabditida</taxon>
        <taxon>Rhabditina</taxon>
        <taxon>Rhabditomorpha</taxon>
        <taxon>Rhabditoidea</taxon>
        <taxon>Rhabditidae</taxon>
        <taxon>Peloderinae</taxon>
        <taxon>Caenorhabditis</taxon>
    </lineage>
</organism>
<dbReference type="InterPro" id="IPR011025">
    <property type="entry name" value="GproteinA_insert"/>
</dbReference>
<evidence type="ECO:0000256" key="17">
    <source>
        <dbReference type="SAM" id="MobiDB-lite"/>
    </source>
</evidence>
<evidence type="ECO:0000256" key="10">
    <source>
        <dbReference type="ARBA" id="ARBA00023134"/>
    </source>
</evidence>
<dbReference type="FunFam" id="3.40.50.300:FF:000041">
    <property type="entry name" value="Guanine nucleotide-binding protein G(I) subunit alpha"/>
    <property type="match status" value="1"/>
</dbReference>
<dbReference type="Proteomes" id="UP000829354">
    <property type="component" value="Chromosome V"/>
</dbReference>
<dbReference type="GO" id="GO:0046872">
    <property type="term" value="F:metal ion binding"/>
    <property type="evidence" value="ECO:0007669"/>
    <property type="project" value="UniProtKB-KW"/>
</dbReference>
<feature type="region of interest" description="Disordered" evidence="17">
    <location>
        <begin position="460"/>
        <end position="481"/>
    </location>
</feature>
<evidence type="ECO:0000256" key="5">
    <source>
        <dbReference type="ARBA" id="ARBA00022707"/>
    </source>
</evidence>
<comment type="subunit">
    <text evidence="3">G proteins are composed of 3 units; alpha, beta and gamma. The alpha chain contains the guanine nucleotide binding site.</text>
</comment>
<evidence type="ECO:0000256" key="13">
    <source>
        <dbReference type="ARBA" id="ARBA00023288"/>
    </source>
</evidence>
<dbReference type="CDD" id="cd00066">
    <property type="entry name" value="G-alpha"/>
    <property type="match status" value="1"/>
</dbReference>
<dbReference type="FunFam" id="3.40.50.300:FF:000692">
    <property type="entry name" value="Guanine nucleotide-binding protein subunit alpha"/>
    <property type="match status" value="1"/>
</dbReference>
<proteinExistence type="inferred from homology"/>
<dbReference type="PRINTS" id="PR00441">
    <property type="entry name" value="GPROTEINAI"/>
</dbReference>
<dbReference type="FunFam" id="1.10.400.10:FF:000011">
    <property type="entry name" value="Guanine nucleotide-binding protein alpha-1 subunit"/>
    <property type="match status" value="1"/>
</dbReference>
<dbReference type="PROSITE" id="PS51882">
    <property type="entry name" value="G_ALPHA"/>
    <property type="match status" value="1"/>
</dbReference>
<dbReference type="InterPro" id="IPR038479">
    <property type="entry name" value="Transthyretin-like_sf"/>
</dbReference>
<keyword evidence="4" id="KW-0964">Secreted</keyword>
<evidence type="ECO:0000256" key="7">
    <source>
        <dbReference type="ARBA" id="ARBA00022729"/>
    </source>
</evidence>
<dbReference type="GO" id="GO:0031683">
    <property type="term" value="F:G-protein beta/gamma-subunit complex binding"/>
    <property type="evidence" value="ECO:0007669"/>
    <property type="project" value="InterPro"/>
</dbReference>
<dbReference type="GO" id="GO:0005576">
    <property type="term" value="C:extracellular region"/>
    <property type="evidence" value="ECO:0007669"/>
    <property type="project" value="UniProtKB-SubCell"/>
</dbReference>
<dbReference type="PANTHER" id="PTHR10218">
    <property type="entry name" value="GTP-BINDING PROTEIN ALPHA SUBUNIT"/>
    <property type="match status" value="1"/>
</dbReference>
<dbReference type="GO" id="GO:0043025">
    <property type="term" value="C:neuronal cell body"/>
    <property type="evidence" value="ECO:0007669"/>
    <property type="project" value="UniProtKB-ARBA"/>
</dbReference>
<feature type="binding site" evidence="16">
    <location>
        <position position="47"/>
    </location>
    <ligand>
        <name>Mg(2+)</name>
        <dbReference type="ChEBI" id="CHEBI:18420"/>
    </ligand>
</feature>
<evidence type="ECO:0000313" key="18">
    <source>
        <dbReference type="EMBL" id="UMM36554.1"/>
    </source>
</evidence>
<evidence type="ECO:0000256" key="4">
    <source>
        <dbReference type="ARBA" id="ARBA00022525"/>
    </source>
</evidence>
<comment type="subcellular location">
    <subcellularLocation>
        <location evidence="1">Secreted</location>
    </subcellularLocation>
</comment>
<feature type="compositionally biased region" description="Basic and acidic residues" evidence="17">
    <location>
        <begin position="460"/>
        <end position="480"/>
    </location>
</feature>
<dbReference type="Pfam" id="PF00503">
    <property type="entry name" value="G-alpha"/>
    <property type="match status" value="1"/>
</dbReference>
<dbReference type="GO" id="GO:0097730">
    <property type="term" value="C:non-motile cilium"/>
    <property type="evidence" value="ECO:0007669"/>
    <property type="project" value="UniProtKB-ARBA"/>
</dbReference>
<dbReference type="AlphaFoldDB" id="A0AAE9FB09"/>
<dbReference type="InterPro" id="IPR001408">
    <property type="entry name" value="Gprotein_alpha_I"/>
</dbReference>
<feature type="binding site" evidence="16">
    <location>
        <position position="182"/>
    </location>
    <ligand>
        <name>Mg(2+)</name>
        <dbReference type="ChEBI" id="CHEBI:18420"/>
    </ligand>
</feature>
<evidence type="ECO:0000256" key="2">
    <source>
        <dbReference type="ARBA" id="ARBA00010112"/>
    </source>
</evidence>
<dbReference type="SUPFAM" id="SSF52540">
    <property type="entry name" value="P-loop containing nucleoside triphosphate hydrolases"/>
    <property type="match status" value="1"/>
</dbReference>
<comment type="similarity">
    <text evidence="2">Belongs to the nematode transthyretin-like family.</text>
</comment>
<accession>A0AAE9FB09</accession>
<dbReference type="Pfam" id="PF01060">
    <property type="entry name" value="TTR-52"/>
    <property type="match status" value="2"/>
</dbReference>
<dbReference type="GO" id="GO:0003924">
    <property type="term" value="F:GTPase activity"/>
    <property type="evidence" value="ECO:0007669"/>
    <property type="project" value="InterPro"/>
</dbReference>
<dbReference type="InterPro" id="IPR027417">
    <property type="entry name" value="P-loop_NTPase"/>
</dbReference>
<feature type="binding site" evidence="15">
    <location>
        <position position="326"/>
    </location>
    <ligand>
        <name>GTP</name>
        <dbReference type="ChEBI" id="CHEBI:37565"/>
    </ligand>
</feature>
<keyword evidence="7" id="KW-0732">Signal</keyword>
<gene>
    <name evidence="18" type="ORF">L5515_008665</name>
</gene>
<sequence>MGLCQSAEDKELTLKSKAIDKEMMANHMSQAKVVKLLLLGAGECGKSTVLKQMRILHDHGFTAEESEQQKSVVFNNTLQAMISILKGMESLRMTFDKPIRENDAKFVMEAHKMLQEAKVFPEELANALQALYSDKGIQTVMAKGNEFQMPESAPHFLGSLDRIKLPDYTPTEQDILLSRIKTTGIVEVKFQMKSVDFRVFDVGGQRSERKKWIHCFEDVNAIIFIAAISEYDQVLFEDETTNRMIESMRLFESICNSRWFINTSMILFLNKKDLFAEKIKRTSIKSAFPDYKGAQTYDESCRYIEEKFDGLNANPEKTIYMHQTCATDTDQVQMILDSVIDMIIQANLQGCVDSHLISVKGHLKCAEYPASAVTVKLWKNSEKSVINDTHSDKQGNFELTANTIEQVYTPYIAVYHDCDDGVKPGQRKIKFEIPKYYVGSGLTFDLGSFNLETRVKHNEERQSHVDRRRRHQEELVERRTTQNGVAVKGKLTCGGKPWKNAKVKLFDIDTNPGDPDDLLDEKYTDKDGEFRLDGTTREMTPIDPVLYIYHDCEDSIKPCQKKITLLIPKKFIHFGTATQWMDTGELNLEMTFPDQDRSCYH</sequence>
<keyword evidence="11" id="KW-0564">Palmitate</keyword>
<reference evidence="18 19" key="1">
    <citation type="submission" date="2022-04" db="EMBL/GenBank/DDBJ databases">
        <title>Chromosome-level reference genomes for two strains of Caenorhabditis briggsae: an improved platform for comparative genomics.</title>
        <authorList>
            <person name="Stevens L."/>
            <person name="Andersen E."/>
        </authorList>
    </citation>
    <scope>NUCLEOTIDE SEQUENCE [LARGE SCALE GENOMIC DNA]</scope>
    <source>
        <strain evidence="18">VX34</strain>
        <tissue evidence="18">Whole-organism</tissue>
    </source>
</reference>
<dbReference type="Gene3D" id="2.60.40.3330">
    <property type="match status" value="2"/>
</dbReference>
<keyword evidence="8 15" id="KW-0547">Nucleotide-binding</keyword>
<keyword evidence="5" id="KW-0519">Myristate</keyword>
<keyword evidence="9 16" id="KW-0460">Magnesium</keyword>
<evidence type="ECO:0000313" key="19">
    <source>
        <dbReference type="Proteomes" id="UP000829354"/>
    </source>
</evidence>
<dbReference type="InterPro" id="IPR001019">
    <property type="entry name" value="Gprotein_alpha_su"/>
</dbReference>
<dbReference type="InterPro" id="IPR001534">
    <property type="entry name" value="Transthyretin-like"/>
</dbReference>
<dbReference type="EMBL" id="CP092624">
    <property type="protein sequence ID" value="UMM36554.1"/>
    <property type="molecule type" value="Genomic_DNA"/>
</dbReference>
<protein>
    <recommendedName>
        <fullName evidence="14">Guanine nucleotide-binding protein alpha-3 subunit</fullName>
    </recommendedName>
</protein>
<dbReference type="GO" id="GO:0007188">
    <property type="term" value="P:adenylate cyclase-modulating G protein-coupled receptor signaling pathway"/>
    <property type="evidence" value="ECO:0007669"/>
    <property type="project" value="InterPro"/>
</dbReference>
<dbReference type="Gene3D" id="3.40.50.300">
    <property type="entry name" value="P-loop containing nucleotide triphosphate hydrolases"/>
    <property type="match status" value="1"/>
</dbReference>
<name>A0AAE9FB09_CAEBR</name>
<feature type="binding site" evidence="15">
    <location>
        <begin position="201"/>
        <end position="205"/>
    </location>
    <ligand>
        <name>GTP</name>
        <dbReference type="ChEBI" id="CHEBI:37565"/>
    </ligand>
</feature>
<evidence type="ECO:0000256" key="9">
    <source>
        <dbReference type="ARBA" id="ARBA00022842"/>
    </source>
</evidence>
<dbReference type="Gene3D" id="1.10.400.10">
    <property type="entry name" value="GI Alpha 1, domain 2-like"/>
    <property type="match status" value="1"/>
</dbReference>
<evidence type="ECO:0000256" key="11">
    <source>
        <dbReference type="ARBA" id="ARBA00023139"/>
    </source>
</evidence>
<dbReference type="PANTHER" id="PTHR10218:SF245">
    <property type="entry name" value="GUANINE NUCLEOTIDE-BINDING PROTEIN ALPHA-2 SUBUNIT-RELATED"/>
    <property type="match status" value="1"/>
</dbReference>
<feature type="binding site" evidence="15">
    <location>
        <begin position="270"/>
        <end position="273"/>
    </location>
    <ligand>
        <name>GTP</name>
        <dbReference type="ChEBI" id="CHEBI:37565"/>
    </ligand>
</feature>
<keyword evidence="19" id="KW-1185">Reference proteome</keyword>
<evidence type="ECO:0000256" key="14">
    <source>
        <dbReference type="ARBA" id="ARBA00074365"/>
    </source>
</evidence>
<keyword evidence="6 16" id="KW-0479">Metal-binding</keyword>
<dbReference type="GO" id="GO:0005525">
    <property type="term" value="F:GTP binding"/>
    <property type="evidence" value="ECO:0007669"/>
    <property type="project" value="UniProtKB-KW"/>
</dbReference>
<evidence type="ECO:0000256" key="6">
    <source>
        <dbReference type="ARBA" id="ARBA00022723"/>
    </source>
</evidence>
<evidence type="ECO:0000256" key="1">
    <source>
        <dbReference type="ARBA" id="ARBA00004613"/>
    </source>
</evidence>
<dbReference type="SUPFAM" id="SSF47895">
    <property type="entry name" value="Transducin (alpha subunit), insertion domain"/>
    <property type="match status" value="1"/>
</dbReference>
<feature type="binding site" evidence="15">
    <location>
        <begin position="176"/>
        <end position="182"/>
    </location>
    <ligand>
        <name>GTP</name>
        <dbReference type="ChEBI" id="CHEBI:37565"/>
    </ligand>
</feature>
<evidence type="ECO:0000256" key="12">
    <source>
        <dbReference type="ARBA" id="ARBA00023224"/>
    </source>
</evidence>
<dbReference type="PRINTS" id="PR00318">
    <property type="entry name" value="GPROTEINA"/>
</dbReference>
<evidence type="ECO:0000256" key="8">
    <source>
        <dbReference type="ARBA" id="ARBA00022741"/>
    </source>
</evidence>
<evidence type="ECO:0000256" key="3">
    <source>
        <dbReference type="ARBA" id="ARBA00011356"/>
    </source>
</evidence>
<dbReference type="GO" id="GO:0006950">
    <property type="term" value="P:response to stress"/>
    <property type="evidence" value="ECO:0007669"/>
    <property type="project" value="UniProtKB-ARBA"/>
</dbReference>